<evidence type="ECO:0000256" key="4">
    <source>
        <dbReference type="ARBA" id="ARBA00023163"/>
    </source>
</evidence>
<keyword evidence="4" id="KW-0804">Transcription</keyword>
<dbReference type="PROSITE" id="PS50931">
    <property type="entry name" value="HTH_LYSR"/>
    <property type="match status" value="1"/>
</dbReference>
<dbReference type="SUPFAM" id="SSF46785">
    <property type="entry name" value="Winged helix' DNA-binding domain"/>
    <property type="match status" value="1"/>
</dbReference>
<dbReference type="Gene3D" id="1.10.10.10">
    <property type="entry name" value="Winged helix-like DNA-binding domain superfamily/Winged helix DNA-binding domain"/>
    <property type="match status" value="1"/>
</dbReference>
<evidence type="ECO:0000313" key="7">
    <source>
        <dbReference type="Proteomes" id="UP000741013"/>
    </source>
</evidence>
<accession>A0ABS4PTR2</accession>
<keyword evidence="3 6" id="KW-0238">DNA-binding</keyword>
<sequence>MTGGEVERSSAPTVHQLRMFLTLAEELHFGRTAARLFMSQPALSRQLGALERRLGVELIARTSRSTALTPAGQALLPHARTVVQAMRQLQQVADDHTHGLGGRVVVGTVGAEAAMDHTTAVLGELRRLHPALEVEIRLLNLVEQFQSLSTGEVDVVFCRPPAPDDVRTHHLNTEPRVVCVSADDPLADRGQVTLAELDSRTIVSFPAGCPRIWRDFWAADPRPSGVAVRYGPVVSDLESLYAEVAHSGAISLQPYAARHLFPRPGVEFLDVTDLSPCSSALAWHVTAEHRPLITAIRQAAKNAWPRPA</sequence>
<feature type="domain" description="HTH lysR-type" evidence="5">
    <location>
        <begin position="12"/>
        <end position="69"/>
    </location>
</feature>
<dbReference type="Pfam" id="PF03466">
    <property type="entry name" value="LysR_substrate"/>
    <property type="match status" value="1"/>
</dbReference>
<evidence type="ECO:0000256" key="3">
    <source>
        <dbReference type="ARBA" id="ARBA00023125"/>
    </source>
</evidence>
<keyword evidence="2" id="KW-0805">Transcription regulation</keyword>
<dbReference type="Gene3D" id="3.40.190.10">
    <property type="entry name" value="Periplasmic binding protein-like II"/>
    <property type="match status" value="2"/>
</dbReference>
<proteinExistence type="inferred from homology"/>
<dbReference type="PANTHER" id="PTHR30346">
    <property type="entry name" value="TRANSCRIPTIONAL DUAL REGULATOR HCAR-RELATED"/>
    <property type="match status" value="1"/>
</dbReference>
<reference evidence="6 7" key="1">
    <citation type="submission" date="2021-03" db="EMBL/GenBank/DDBJ databases">
        <title>Sequencing the genomes of 1000 actinobacteria strains.</title>
        <authorList>
            <person name="Klenk H.-P."/>
        </authorList>
    </citation>
    <scope>NUCLEOTIDE SEQUENCE [LARGE SCALE GENOMIC DNA]</scope>
    <source>
        <strain evidence="6 7">DSM 45510</strain>
    </source>
</reference>
<dbReference type="InterPro" id="IPR036388">
    <property type="entry name" value="WH-like_DNA-bd_sf"/>
</dbReference>
<dbReference type="PRINTS" id="PR00039">
    <property type="entry name" value="HTHLYSR"/>
</dbReference>
<dbReference type="CDD" id="cd08414">
    <property type="entry name" value="PBP2_LTTR_aromatics_like"/>
    <property type="match status" value="1"/>
</dbReference>
<evidence type="ECO:0000313" key="6">
    <source>
        <dbReference type="EMBL" id="MBP2182819.1"/>
    </source>
</evidence>
<dbReference type="InterPro" id="IPR005119">
    <property type="entry name" value="LysR_subst-bd"/>
</dbReference>
<dbReference type="SUPFAM" id="SSF53850">
    <property type="entry name" value="Periplasmic binding protein-like II"/>
    <property type="match status" value="1"/>
</dbReference>
<dbReference type="InterPro" id="IPR000847">
    <property type="entry name" value="LysR_HTH_N"/>
</dbReference>
<evidence type="ECO:0000256" key="1">
    <source>
        <dbReference type="ARBA" id="ARBA00009437"/>
    </source>
</evidence>
<evidence type="ECO:0000259" key="5">
    <source>
        <dbReference type="PROSITE" id="PS50931"/>
    </source>
</evidence>
<dbReference type="Pfam" id="PF00126">
    <property type="entry name" value="HTH_1"/>
    <property type="match status" value="1"/>
</dbReference>
<dbReference type="PANTHER" id="PTHR30346:SF0">
    <property type="entry name" value="HCA OPERON TRANSCRIPTIONAL ACTIVATOR HCAR"/>
    <property type="match status" value="1"/>
</dbReference>
<comment type="similarity">
    <text evidence="1">Belongs to the LysR transcriptional regulatory family.</text>
</comment>
<dbReference type="EMBL" id="JAGGMS010000001">
    <property type="protein sequence ID" value="MBP2182819.1"/>
    <property type="molecule type" value="Genomic_DNA"/>
</dbReference>
<organism evidence="6 7">
    <name type="scientific">Amycolatopsis magusensis</name>
    <dbReference type="NCBI Taxonomy" id="882444"/>
    <lineage>
        <taxon>Bacteria</taxon>
        <taxon>Bacillati</taxon>
        <taxon>Actinomycetota</taxon>
        <taxon>Actinomycetes</taxon>
        <taxon>Pseudonocardiales</taxon>
        <taxon>Pseudonocardiaceae</taxon>
        <taxon>Amycolatopsis</taxon>
    </lineage>
</organism>
<dbReference type="Proteomes" id="UP000741013">
    <property type="component" value="Unassembled WGS sequence"/>
</dbReference>
<keyword evidence="7" id="KW-1185">Reference proteome</keyword>
<name>A0ABS4PTR2_9PSEU</name>
<dbReference type="InterPro" id="IPR036390">
    <property type="entry name" value="WH_DNA-bd_sf"/>
</dbReference>
<protein>
    <submittedName>
        <fullName evidence="6">DNA-binding transcriptional LysR family regulator</fullName>
    </submittedName>
</protein>
<dbReference type="GO" id="GO:0003677">
    <property type="term" value="F:DNA binding"/>
    <property type="evidence" value="ECO:0007669"/>
    <property type="project" value="UniProtKB-KW"/>
</dbReference>
<gene>
    <name evidence="6" type="ORF">JOM49_004345</name>
</gene>
<comment type="caution">
    <text evidence="6">The sequence shown here is derived from an EMBL/GenBank/DDBJ whole genome shotgun (WGS) entry which is preliminary data.</text>
</comment>
<dbReference type="RefSeq" id="WP_209666072.1">
    <property type="nucleotide sequence ID" value="NZ_JAGGMS010000001.1"/>
</dbReference>
<evidence type="ECO:0000256" key="2">
    <source>
        <dbReference type="ARBA" id="ARBA00023015"/>
    </source>
</evidence>